<dbReference type="EMBL" id="JBHPBY010000220">
    <property type="protein sequence ID" value="MFC1851740.1"/>
    <property type="molecule type" value="Genomic_DNA"/>
</dbReference>
<feature type="domain" description="Amine oxidase" evidence="6">
    <location>
        <begin position="14"/>
        <end position="487"/>
    </location>
</feature>
<keyword evidence="3 5" id="KW-0125">Carotenoid biosynthesis</keyword>
<accession>A0ABV6YZW5</accession>
<proteinExistence type="inferred from homology"/>
<evidence type="ECO:0000256" key="2">
    <source>
        <dbReference type="ARBA" id="ARBA00006046"/>
    </source>
</evidence>
<dbReference type="InterPro" id="IPR008150">
    <property type="entry name" value="Phytoene_DH_bac_CS"/>
</dbReference>
<evidence type="ECO:0000256" key="4">
    <source>
        <dbReference type="ARBA" id="ARBA00023002"/>
    </source>
</evidence>
<dbReference type="SUPFAM" id="SSF51905">
    <property type="entry name" value="FAD/NAD(P)-binding domain"/>
    <property type="match status" value="1"/>
</dbReference>
<dbReference type="Gene3D" id="3.50.50.60">
    <property type="entry name" value="FAD/NAD(P)-binding domain"/>
    <property type="match status" value="2"/>
</dbReference>
<evidence type="ECO:0000256" key="5">
    <source>
        <dbReference type="RuleBase" id="RU362075"/>
    </source>
</evidence>
<reference evidence="7 8" key="1">
    <citation type="submission" date="2024-09" db="EMBL/GenBank/DDBJ databases">
        <title>Laminarin stimulates single cell rates of sulfate reduction while oxygen inhibits transcriptomic activity in coastal marine sediment.</title>
        <authorList>
            <person name="Lindsay M."/>
            <person name="Orcutt B."/>
            <person name="Emerson D."/>
            <person name="Stepanauskas R."/>
            <person name="D'Angelo T."/>
        </authorList>
    </citation>
    <scope>NUCLEOTIDE SEQUENCE [LARGE SCALE GENOMIC DNA]</scope>
    <source>
        <strain evidence="7">SAG AM-311-K15</strain>
    </source>
</reference>
<protein>
    <submittedName>
        <fullName evidence="7">Phytoene desaturase family protein</fullName>
    </submittedName>
</protein>
<comment type="caution">
    <text evidence="7">The sequence shown here is derived from an EMBL/GenBank/DDBJ whole genome shotgun (WGS) entry which is preliminary data.</text>
</comment>
<dbReference type="InterPro" id="IPR036188">
    <property type="entry name" value="FAD/NAD-bd_sf"/>
</dbReference>
<dbReference type="PRINTS" id="PR00419">
    <property type="entry name" value="ADXRDTASE"/>
</dbReference>
<dbReference type="PANTHER" id="PTHR43734:SF1">
    <property type="entry name" value="PHYTOENE DESATURASE"/>
    <property type="match status" value="1"/>
</dbReference>
<dbReference type="InterPro" id="IPR002937">
    <property type="entry name" value="Amino_oxidase"/>
</dbReference>
<evidence type="ECO:0000259" key="6">
    <source>
        <dbReference type="Pfam" id="PF01593"/>
    </source>
</evidence>
<keyword evidence="8" id="KW-1185">Reference proteome</keyword>
<comment type="pathway">
    <text evidence="1 5">Carotenoid biosynthesis.</text>
</comment>
<evidence type="ECO:0000313" key="7">
    <source>
        <dbReference type="EMBL" id="MFC1851740.1"/>
    </source>
</evidence>
<gene>
    <name evidence="7" type="ORF">ACFL27_16235</name>
</gene>
<evidence type="ECO:0000256" key="3">
    <source>
        <dbReference type="ARBA" id="ARBA00022746"/>
    </source>
</evidence>
<sequence length="495" mass="56619">MNRRKIVIIGSGPGGLTAGMLLASKGYKIEVFEKKDYLGGRNSAITADGYTFDLGPTFLMMKYILDEMFELTGRNIEDYLDIKSIDPLYRLSFTDGREFYPSIDRKATAEQIKELFPGNEQGYERFFAYEEKKFKRLVPCLQIPYASPRDFLATRLIKALPYLDAHRNLYDHLSKYFDDHHLRTAFTFQAKYLGMSPWHCPATYSIIPYLEYGLGIYHPIGGLNQITKAMATVVEEEGGTIHLGAGVKQVLIRNGRAVGVLLENGEKVDAHDVILNADFAYAMQHLVPEKERPHYTDALLERKKYSCSTFMLYLGLDKQYDIPHHNIIFAQDYKHNVDEITETLTLSEDPSFYIQNATVTDPGLAPEGHSTIYILVPVANNFSDIDWEKEAPAFRDKIIDRLETRCGLTQLQQHIRYEKIITPLDWEQDKYVYKGATFNLAHNVRQMLHWRPHNKFEDIDNCFLVGGGTHPGSGLPTIFESGRISSGIILKRDCW</sequence>
<organism evidence="7 8">
    <name type="scientific">candidate division CSSED10-310 bacterium</name>
    <dbReference type="NCBI Taxonomy" id="2855610"/>
    <lineage>
        <taxon>Bacteria</taxon>
        <taxon>Bacteria division CSSED10-310</taxon>
    </lineage>
</organism>
<evidence type="ECO:0000256" key="1">
    <source>
        <dbReference type="ARBA" id="ARBA00004829"/>
    </source>
</evidence>
<dbReference type="PANTHER" id="PTHR43734">
    <property type="entry name" value="PHYTOENE DESATURASE"/>
    <property type="match status" value="1"/>
</dbReference>
<dbReference type="InterPro" id="IPR014105">
    <property type="entry name" value="Carotenoid/retinoid_OxRdtase"/>
</dbReference>
<evidence type="ECO:0000313" key="8">
    <source>
        <dbReference type="Proteomes" id="UP001594351"/>
    </source>
</evidence>
<dbReference type="Pfam" id="PF01593">
    <property type="entry name" value="Amino_oxidase"/>
    <property type="match status" value="1"/>
</dbReference>
<name>A0ABV6YZW5_UNCC1</name>
<keyword evidence="4 5" id="KW-0560">Oxidoreductase</keyword>
<dbReference type="PROSITE" id="PS00982">
    <property type="entry name" value="PHYTOENE_DH"/>
    <property type="match status" value="1"/>
</dbReference>
<dbReference type="Proteomes" id="UP001594351">
    <property type="component" value="Unassembled WGS sequence"/>
</dbReference>
<comment type="similarity">
    <text evidence="2 5">Belongs to the carotenoid/retinoid oxidoreductase family.</text>
</comment>
<dbReference type="NCBIfam" id="TIGR02734">
    <property type="entry name" value="crtI_fam"/>
    <property type="match status" value="1"/>
</dbReference>